<dbReference type="NCBIfam" id="TIGR01456">
    <property type="entry name" value="CECR5"/>
    <property type="match status" value="1"/>
</dbReference>
<dbReference type="NCBIfam" id="TIGR01460">
    <property type="entry name" value="HAD-SF-IIA"/>
    <property type="match status" value="1"/>
</dbReference>
<dbReference type="PANTHER" id="PTHR14269">
    <property type="entry name" value="CDP-DIACYLGLYCEROL--GLYCEROL-3-PHOSPHATE 3-PHOSPHATIDYLTRANSFERASE-RELATED"/>
    <property type="match status" value="1"/>
</dbReference>
<dbReference type="EnsemblMetazoa" id="XM_789249">
    <property type="protein sequence ID" value="XP_794342"/>
    <property type="gene ID" value="LOC589611"/>
</dbReference>
<dbReference type="InParanoid" id="A0A7M7RFR7"/>
<protein>
    <recommendedName>
        <fullName evidence="2">Haloacid dehalogenase-like hydrolase domain-containing 5</fullName>
    </recommendedName>
</protein>
<dbReference type="SUPFAM" id="SSF56784">
    <property type="entry name" value="HAD-like"/>
    <property type="match status" value="1"/>
</dbReference>
<keyword evidence="4" id="KW-1185">Reference proteome</keyword>
<dbReference type="GeneID" id="589611"/>
<evidence type="ECO:0000313" key="4">
    <source>
        <dbReference type="Proteomes" id="UP000007110"/>
    </source>
</evidence>
<dbReference type="InterPro" id="IPR050324">
    <property type="entry name" value="CDP-alcohol_PTase-I"/>
</dbReference>
<dbReference type="OMA" id="PPRKVCE"/>
<dbReference type="InterPro" id="IPR006357">
    <property type="entry name" value="HAD-SF_hydro_IIA"/>
</dbReference>
<dbReference type="KEGG" id="spu:589611"/>
<dbReference type="FunCoup" id="A0A7M7RFR7">
    <property type="interactions" value="1039"/>
</dbReference>
<evidence type="ECO:0000256" key="2">
    <source>
        <dbReference type="ARBA" id="ARBA00069384"/>
    </source>
</evidence>
<dbReference type="Gene3D" id="3.40.50.1000">
    <property type="entry name" value="HAD superfamily/HAD-like"/>
    <property type="match status" value="2"/>
</dbReference>
<accession>A0A7M7RFR7</accession>
<dbReference type="GO" id="GO:0046474">
    <property type="term" value="P:glycerophospholipid biosynthetic process"/>
    <property type="evidence" value="ECO:0000318"/>
    <property type="project" value="GO_Central"/>
</dbReference>
<organism evidence="3 4">
    <name type="scientific">Strongylocentrotus purpuratus</name>
    <name type="common">Purple sea urchin</name>
    <dbReference type="NCBI Taxonomy" id="7668"/>
    <lineage>
        <taxon>Eukaryota</taxon>
        <taxon>Metazoa</taxon>
        <taxon>Echinodermata</taxon>
        <taxon>Eleutherozoa</taxon>
        <taxon>Echinozoa</taxon>
        <taxon>Echinoidea</taxon>
        <taxon>Euechinoidea</taxon>
        <taxon>Echinacea</taxon>
        <taxon>Camarodonta</taxon>
        <taxon>Echinidea</taxon>
        <taxon>Strongylocentrotidae</taxon>
        <taxon>Strongylocentrotus</taxon>
    </lineage>
</organism>
<dbReference type="RefSeq" id="XP_794342.3">
    <property type="nucleotide sequence ID" value="XM_789249.5"/>
</dbReference>
<dbReference type="OrthoDB" id="10251048at2759"/>
<reference evidence="4" key="1">
    <citation type="submission" date="2015-02" db="EMBL/GenBank/DDBJ databases">
        <title>Genome sequencing for Strongylocentrotus purpuratus.</title>
        <authorList>
            <person name="Murali S."/>
            <person name="Liu Y."/>
            <person name="Vee V."/>
            <person name="English A."/>
            <person name="Wang M."/>
            <person name="Skinner E."/>
            <person name="Han Y."/>
            <person name="Muzny D.M."/>
            <person name="Worley K.C."/>
            <person name="Gibbs R.A."/>
        </authorList>
    </citation>
    <scope>NUCLEOTIDE SEQUENCE</scope>
</reference>
<dbReference type="InterPro" id="IPR006353">
    <property type="entry name" value="HAD-SF_hydro_IIA_CECR5"/>
</dbReference>
<dbReference type="InterPro" id="IPR036412">
    <property type="entry name" value="HAD-like_sf"/>
</dbReference>
<evidence type="ECO:0000256" key="1">
    <source>
        <dbReference type="ARBA" id="ARBA00022729"/>
    </source>
</evidence>
<reference evidence="3" key="2">
    <citation type="submission" date="2021-01" db="UniProtKB">
        <authorList>
            <consortium name="EnsemblMetazoa"/>
        </authorList>
    </citation>
    <scope>IDENTIFICATION</scope>
</reference>
<keyword evidence="1" id="KW-0732">Signal</keyword>
<sequence length="450" mass="50736">MGSVGRLASRTLFRASTSNIYCPHRRRLSLSRHHCQEQSLPSFGLLFDIDGVLKRGKTVLPEAKEAFRLLTNDKGKMRIPTVFITNAGNSLREQKASELGDILEVPISPDQVVMSHSPLRILPQFHDKHVLVSGQGPVVEIANMLGFTKVITIEEVRDLFPHLDCVSHKRRRPSSSPSTERVLPPIEAIVLFGEPVRWETNLQLILDVLMTDGQLELKPLTVPRPHIPILGCNMDLLWMAEAHLPRLGHGSFLLCLEALYKKVTGHDLRYEVLTGKPSQITYHYAEHVLKQQARTMGIQQSVRTLYAIGDNPMTDIYGANLYNHYLTYMNMSRVKKSISIGSSMNDPGDKYRPSLNGGPGSDFHDSSVNLDKDWNDIIAEEGAESIESILVCTGVYSKRDSVEKIERDSDLDLDHGHRDFKHDTDLLRPSMEVQDVLEAIEEIFKIEKFS</sequence>
<dbReference type="PANTHER" id="PTHR14269:SF4">
    <property type="entry name" value="CAT EYE SYNDROME CRITICAL REGION PROTEIN 5"/>
    <property type="match status" value="1"/>
</dbReference>
<dbReference type="Pfam" id="PF13344">
    <property type="entry name" value="Hydrolase_6"/>
    <property type="match status" value="1"/>
</dbReference>
<dbReference type="AlphaFoldDB" id="A0A7M7RFR7"/>
<dbReference type="FunFam" id="3.40.50.1000:FF:000081">
    <property type="entry name" value="Haloacid dehalogenase like hydrolase domain containing 5"/>
    <property type="match status" value="1"/>
</dbReference>
<dbReference type="Proteomes" id="UP000007110">
    <property type="component" value="Unassembled WGS sequence"/>
</dbReference>
<dbReference type="CTD" id="27440"/>
<dbReference type="GO" id="GO:0005739">
    <property type="term" value="C:mitochondrion"/>
    <property type="evidence" value="ECO:0000318"/>
    <property type="project" value="GO_Central"/>
</dbReference>
<name>A0A7M7RFR7_STRPU</name>
<dbReference type="InterPro" id="IPR023214">
    <property type="entry name" value="HAD_sf"/>
</dbReference>
<proteinExistence type="predicted"/>
<evidence type="ECO:0000313" key="3">
    <source>
        <dbReference type="EnsemblMetazoa" id="XP_794342"/>
    </source>
</evidence>